<organism evidence="1">
    <name type="scientific">Hexamita inflata</name>
    <dbReference type="NCBI Taxonomy" id="28002"/>
    <lineage>
        <taxon>Eukaryota</taxon>
        <taxon>Metamonada</taxon>
        <taxon>Diplomonadida</taxon>
        <taxon>Hexamitidae</taxon>
        <taxon>Hexamitinae</taxon>
        <taxon>Hexamita</taxon>
    </lineage>
</organism>
<name>A0AA86R3V5_9EUKA</name>
<protein>
    <submittedName>
        <fullName evidence="2">Hypothetical_protein</fullName>
    </submittedName>
</protein>
<reference evidence="1" key="1">
    <citation type="submission" date="2023-06" db="EMBL/GenBank/DDBJ databases">
        <authorList>
            <person name="Kurt Z."/>
        </authorList>
    </citation>
    <scope>NUCLEOTIDE SEQUENCE</scope>
</reference>
<dbReference type="EMBL" id="CAXDID020000375">
    <property type="protein sequence ID" value="CAL6083889.1"/>
    <property type="molecule type" value="Genomic_DNA"/>
</dbReference>
<proteinExistence type="predicted"/>
<reference evidence="2 3" key="2">
    <citation type="submission" date="2024-07" db="EMBL/GenBank/DDBJ databases">
        <authorList>
            <person name="Akdeniz Z."/>
        </authorList>
    </citation>
    <scope>NUCLEOTIDE SEQUENCE [LARGE SCALE GENOMIC DNA]</scope>
</reference>
<comment type="caution">
    <text evidence="1">The sequence shown here is derived from an EMBL/GenBank/DDBJ whole genome shotgun (WGS) entry which is preliminary data.</text>
</comment>
<dbReference type="AlphaFoldDB" id="A0AA86R3V5"/>
<sequence>MNESNQTGKQIVFQTVQTRKILQIINCESQCVWFTLNFFENHVTIKEWNDSCFMMKSVHNRKRINSLSSQPSFILAWSTFKSHVFAGKLFHVEEASHISSMEISIQFCRFLAFFFSL</sequence>
<evidence type="ECO:0000313" key="2">
    <source>
        <dbReference type="EMBL" id="CAL6083889.1"/>
    </source>
</evidence>
<evidence type="ECO:0000313" key="3">
    <source>
        <dbReference type="Proteomes" id="UP001642409"/>
    </source>
</evidence>
<dbReference type="Proteomes" id="UP001642409">
    <property type="component" value="Unassembled WGS sequence"/>
</dbReference>
<evidence type="ECO:0000313" key="1">
    <source>
        <dbReference type="EMBL" id="CAI9965657.1"/>
    </source>
</evidence>
<accession>A0AA86R3V5</accession>
<keyword evidence="3" id="KW-1185">Reference proteome</keyword>
<gene>
    <name evidence="1" type="ORF">HINF_LOCUS53302</name>
    <name evidence="2" type="ORF">HINF_LOCUS61940</name>
</gene>
<dbReference type="EMBL" id="CATOUU010000993">
    <property type="protein sequence ID" value="CAI9965657.1"/>
    <property type="molecule type" value="Genomic_DNA"/>
</dbReference>